<dbReference type="VEuPathDB" id="FungiDB:PGTG_10687"/>
<gene>
    <name evidence="2" type="ORF">PGTG_10687</name>
</gene>
<evidence type="ECO:0000313" key="3">
    <source>
        <dbReference type="Proteomes" id="UP000008783"/>
    </source>
</evidence>
<keyword evidence="3" id="KW-1185">Reference proteome</keyword>
<dbReference type="OrthoDB" id="3647690at2759"/>
<dbReference type="RefSeq" id="XP_003328947.2">
    <property type="nucleotide sequence ID" value="XM_003328899.2"/>
</dbReference>
<dbReference type="HOGENOM" id="CLU_1262062_0_0_1"/>
<proteinExistence type="predicted"/>
<reference key="1">
    <citation type="submission" date="2007-01" db="EMBL/GenBank/DDBJ databases">
        <title>The Genome Sequence of Puccinia graminis f. sp. tritici Strain CRL 75-36-700-3.</title>
        <authorList>
            <consortium name="The Broad Institute Genome Sequencing Platform"/>
            <person name="Birren B."/>
            <person name="Lander E."/>
            <person name="Galagan J."/>
            <person name="Nusbaum C."/>
            <person name="Devon K."/>
            <person name="Cuomo C."/>
            <person name="Jaffe D."/>
            <person name="Butler J."/>
            <person name="Alvarez P."/>
            <person name="Gnerre S."/>
            <person name="Grabherr M."/>
            <person name="Mauceli E."/>
            <person name="Brockman W."/>
            <person name="Young S."/>
            <person name="LaButti K."/>
            <person name="Sykes S."/>
            <person name="DeCaprio D."/>
            <person name="Crawford M."/>
            <person name="Koehrsen M."/>
            <person name="Engels R."/>
            <person name="Montgomery P."/>
            <person name="Pearson M."/>
            <person name="Howarth C."/>
            <person name="Larson L."/>
            <person name="White J."/>
            <person name="Zeng Q."/>
            <person name="Kodira C."/>
            <person name="Yandava C."/>
            <person name="Alvarado L."/>
            <person name="O'Leary S."/>
            <person name="Szabo L."/>
            <person name="Dean R."/>
            <person name="Schein J."/>
        </authorList>
    </citation>
    <scope>NUCLEOTIDE SEQUENCE</scope>
    <source>
        <strain>CRL 75-36-700-3</strain>
    </source>
</reference>
<feature type="region of interest" description="Disordered" evidence="1">
    <location>
        <begin position="54"/>
        <end position="96"/>
    </location>
</feature>
<evidence type="ECO:0008006" key="4">
    <source>
        <dbReference type="Google" id="ProtNLM"/>
    </source>
</evidence>
<sequence length="219" mass="24638">MKKTNPRDKEWAAIQILEERGGKYLIEWAGIDPSTQKSWAPTWEPKKLANKALAREWQHKKRRQSQATLPNTKDKSSIPVDSPNTTLPGGDTQTEGSNDLAEVNIHIKASQEDELEDELIPLAEFVPAPITTPEQYTTIVDDLPLHVVQADPNLRGQQTAMFIVGDNWVEISGLGFIMDPRLTHPNCSQDRFVLSGEASPRDWPDHLKQFFSSQGITFL</sequence>
<dbReference type="EMBL" id="DS178291">
    <property type="protein sequence ID" value="EFP84528.2"/>
    <property type="molecule type" value="Genomic_DNA"/>
</dbReference>
<dbReference type="STRING" id="418459.E3KJQ3"/>
<name>E3KJQ3_PUCGT</name>
<protein>
    <recommendedName>
        <fullName evidence="4">Chromo domain-containing protein</fullName>
    </recommendedName>
</protein>
<dbReference type="InParanoid" id="E3KJQ3"/>
<evidence type="ECO:0000256" key="1">
    <source>
        <dbReference type="SAM" id="MobiDB-lite"/>
    </source>
</evidence>
<dbReference type="GeneID" id="10546121"/>
<feature type="compositionally biased region" description="Polar residues" evidence="1">
    <location>
        <begin position="82"/>
        <end position="96"/>
    </location>
</feature>
<evidence type="ECO:0000313" key="2">
    <source>
        <dbReference type="EMBL" id="EFP84528.2"/>
    </source>
</evidence>
<accession>E3KJQ3</accession>
<dbReference type="Gene3D" id="2.40.50.40">
    <property type="match status" value="1"/>
</dbReference>
<dbReference type="AlphaFoldDB" id="E3KJQ3"/>
<dbReference type="Proteomes" id="UP000008783">
    <property type="component" value="Unassembled WGS sequence"/>
</dbReference>
<reference evidence="3" key="2">
    <citation type="journal article" date="2011" name="Proc. Natl. Acad. Sci. U.S.A.">
        <title>Obligate biotrophy features unraveled by the genomic analysis of rust fungi.</title>
        <authorList>
            <person name="Duplessis S."/>
            <person name="Cuomo C.A."/>
            <person name="Lin Y.-C."/>
            <person name="Aerts A."/>
            <person name="Tisserant E."/>
            <person name="Veneault-Fourrey C."/>
            <person name="Joly D.L."/>
            <person name="Hacquard S."/>
            <person name="Amselem J."/>
            <person name="Cantarel B.L."/>
            <person name="Chiu R."/>
            <person name="Coutinho P.M."/>
            <person name="Feau N."/>
            <person name="Field M."/>
            <person name="Frey P."/>
            <person name="Gelhaye E."/>
            <person name="Goldberg J."/>
            <person name="Grabherr M.G."/>
            <person name="Kodira C.D."/>
            <person name="Kohler A."/>
            <person name="Kuees U."/>
            <person name="Lindquist E.A."/>
            <person name="Lucas S.M."/>
            <person name="Mago R."/>
            <person name="Mauceli E."/>
            <person name="Morin E."/>
            <person name="Murat C."/>
            <person name="Pangilinan J.L."/>
            <person name="Park R."/>
            <person name="Pearson M."/>
            <person name="Quesneville H."/>
            <person name="Rouhier N."/>
            <person name="Sakthikumar S."/>
            <person name="Salamov A.A."/>
            <person name="Schmutz J."/>
            <person name="Selles B."/>
            <person name="Shapiro H."/>
            <person name="Tanguay P."/>
            <person name="Tuskan G.A."/>
            <person name="Henrissat B."/>
            <person name="Van de Peer Y."/>
            <person name="Rouze P."/>
            <person name="Ellis J.G."/>
            <person name="Dodds P.N."/>
            <person name="Schein J.E."/>
            <person name="Zhong S."/>
            <person name="Hamelin R.C."/>
            <person name="Grigoriev I.V."/>
            <person name="Szabo L.J."/>
            <person name="Martin F."/>
        </authorList>
    </citation>
    <scope>NUCLEOTIDE SEQUENCE [LARGE SCALE GENOMIC DNA]</scope>
    <source>
        <strain evidence="3">CRL 75-36-700-3 / race SCCL</strain>
    </source>
</reference>
<organism evidence="2 3">
    <name type="scientific">Puccinia graminis f. sp. tritici (strain CRL 75-36-700-3 / race SCCL)</name>
    <name type="common">Black stem rust fungus</name>
    <dbReference type="NCBI Taxonomy" id="418459"/>
    <lineage>
        <taxon>Eukaryota</taxon>
        <taxon>Fungi</taxon>
        <taxon>Dikarya</taxon>
        <taxon>Basidiomycota</taxon>
        <taxon>Pucciniomycotina</taxon>
        <taxon>Pucciniomycetes</taxon>
        <taxon>Pucciniales</taxon>
        <taxon>Pucciniaceae</taxon>
        <taxon>Puccinia</taxon>
    </lineage>
</organism>
<dbReference type="KEGG" id="pgr:PGTG_10687"/>